<sequence length="538" mass="59403">MYNTSFIKKILLAATAVFLYSCDKDFNAIGGDLIGDDHFGLESEKYDVLSYNQEVTSVQSNVLPTSALGIYSNPVFGETTANYVTQVALVAYAPSIGEDPVIESAVLSIPYFSHVTANNTDGSHTYELDSIYGPANGKLKLSVYESGYQMRSSFPSNGTELPQYYYTSQNSTFDQAKVGTRLNDDLTKPFQNDQFFFSSEEYKTVTKDSNDKETTTYTAPEMRLNLNSAFFQDKILKAPASKIASTDVFQEYFRGVYFKVEKADGSPSNMALMDFSKGKITITYKAKTDITTDAPETTEERTIVINLVNPTSSGGTANLLQDAKSAGYSGAISSSNVNKTEGDERLYIKGGQGSAAVIKLNDFASKLDDIRAKNWKVNEANLIFNIDSDLMTGADEPKRVYLYDLTNNVPLADYYADQTTSLTVGDTKGAKYVFGGLINLGDDKRGKTYKIRITEYIRNLIKDKTAKNVNLGLVVTESIGITTSNFLENRIVLQPNEYFSQVPRASIMNPLGTILYGGKASVPDDKRLRLEVYYTKPN</sequence>
<evidence type="ECO:0000313" key="2">
    <source>
        <dbReference type="Proteomes" id="UP000184112"/>
    </source>
</evidence>
<protein>
    <recommendedName>
        <fullName evidence="3">DUF4270 domain-containing protein</fullName>
    </recommendedName>
</protein>
<gene>
    <name evidence="1" type="ORF">SAMN05444388_10815</name>
</gene>
<evidence type="ECO:0008006" key="3">
    <source>
        <dbReference type="Google" id="ProtNLM"/>
    </source>
</evidence>
<name>A0A1M5R535_FLAJO</name>
<accession>A0A1M5R535</accession>
<dbReference type="Pfam" id="PF14092">
    <property type="entry name" value="DUF4270"/>
    <property type="match status" value="1"/>
</dbReference>
<organism evidence="1 2">
    <name type="scientific">Flavobacterium johnsoniae</name>
    <name type="common">Cytophaga johnsonae</name>
    <dbReference type="NCBI Taxonomy" id="986"/>
    <lineage>
        <taxon>Bacteria</taxon>
        <taxon>Pseudomonadati</taxon>
        <taxon>Bacteroidota</taxon>
        <taxon>Flavobacteriia</taxon>
        <taxon>Flavobacteriales</taxon>
        <taxon>Flavobacteriaceae</taxon>
        <taxon>Flavobacterium</taxon>
    </lineage>
</organism>
<dbReference type="Proteomes" id="UP000184112">
    <property type="component" value="Unassembled WGS sequence"/>
</dbReference>
<reference evidence="1 2" key="1">
    <citation type="submission" date="2016-11" db="EMBL/GenBank/DDBJ databases">
        <authorList>
            <person name="Jaros S."/>
            <person name="Januszkiewicz K."/>
            <person name="Wedrychowicz H."/>
        </authorList>
    </citation>
    <scope>NUCLEOTIDE SEQUENCE [LARGE SCALE GENOMIC DNA]</scope>
    <source>
        <strain evidence="1 2">DSM 6792</strain>
    </source>
</reference>
<dbReference type="RefSeq" id="WP_073410148.1">
    <property type="nucleotide sequence ID" value="NZ_FQWH01000008.1"/>
</dbReference>
<proteinExistence type="predicted"/>
<dbReference type="InterPro" id="IPR025366">
    <property type="entry name" value="DUF4270"/>
</dbReference>
<dbReference type="AlphaFoldDB" id="A0A1M5R535"/>
<evidence type="ECO:0000313" key="1">
    <source>
        <dbReference type="EMBL" id="SHH21452.1"/>
    </source>
</evidence>
<dbReference type="EMBL" id="FQWH01000008">
    <property type="protein sequence ID" value="SHH21452.1"/>
    <property type="molecule type" value="Genomic_DNA"/>
</dbReference>